<dbReference type="Gene3D" id="1.20.1440.240">
    <property type="match status" value="1"/>
</dbReference>
<dbReference type="PANTHER" id="PTHR10742:SF342">
    <property type="entry name" value="AMINE OXIDASE"/>
    <property type="match status" value="1"/>
</dbReference>
<sequence>MESRRSAPSRRDFLRSVGMTGGAGVMFAAMGALGLAPTAGAAPAFQPPRAADFRLSGRVPASVVVLGGGVAGLVAAYELGKAGYRCTVLEPRDRVGGRNFTARAGTTQTDLSGTTQTASFADGQYMNCGPARLAQWMVTLDYCRELRVPIEIFPNTNADAYIYNERDGMEPGKPVRFRTVRSDVHGYVSELLAKASARGALDMELSGEDREQLLAFLEEWGSIGGEYDYTGGSQRGYSAYPGAAGDPGRPLHPVPDVSAVFSSAVGRYLSFESEFDQAMVMFQPVGGMDRIPQALAGAIGADRIRTRCAATSVRQEANGVLVTYTDSSAQQRELRADYCVCAMPPHILAQLPHNLGPEVQRALTSVSPAPASKLGLEYRSRWWETEHRIYGGITWTDLDLRQIWHPASGFHGDRGVLIGYYNFARNAAKYDAMTPQQRVDRAVMLGERIYGPKYRTELVSAFSQSWMTTPYIEGAWHDLPEDTPDAAVLKPVARPTGRVLFAGDWLSYVDAWQHGAILSARAAVTALHGRALSR</sequence>
<dbReference type="SUPFAM" id="SSF51905">
    <property type="entry name" value="FAD/NAD(P)-binding domain"/>
    <property type="match status" value="1"/>
</dbReference>
<keyword evidence="3" id="KW-1185">Reference proteome</keyword>
<dbReference type="Proteomes" id="UP000517916">
    <property type="component" value="Unassembled WGS sequence"/>
</dbReference>
<evidence type="ECO:0000259" key="1">
    <source>
        <dbReference type="Pfam" id="PF01593"/>
    </source>
</evidence>
<gene>
    <name evidence="2" type="ORF">BC739_005399</name>
</gene>
<name>A0ABR6BMP3_9PSEU</name>
<dbReference type="Pfam" id="PF01593">
    <property type="entry name" value="Amino_oxidase"/>
    <property type="match status" value="1"/>
</dbReference>
<dbReference type="InterPro" id="IPR002937">
    <property type="entry name" value="Amino_oxidase"/>
</dbReference>
<dbReference type="InterPro" id="IPR036188">
    <property type="entry name" value="FAD/NAD-bd_sf"/>
</dbReference>
<dbReference type="InterPro" id="IPR050281">
    <property type="entry name" value="Flavin_monoamine_oxidase"/>
</dbReference>
<protein>
    <submittedName>
        <fullName evidence="2">Monoamine oxidase</fullName>
        <ecNumber evidence="2">1.4.3.4</ecNumber>
    </submittedName>
</protein>
<keyword evidence="2" id="KW-0560">Oxidoreductase</keyword>
<reference evidence="2 3" key="1">
    <citation type="submission" date="2020-08" db="EMBL/GenBank/DDBJ databases">
        <title>Genomic Encyclopedia of Archaeal and Bacterial Type Strains, Phase II (KMG-II): from individual species to whole genera.</title>
        <authorList>
            <person name="Goeker M."/>
        </authorList>
    </citation>
    <scope>NUCLEOTIDE SEQUENCE [LARGE SCALE GENOMIC DNA]</scope>
    <source>
        <strain evidence="2 3">DSM 43850</strain>
    </source>
</reference>
<dbReference type="RefSeq" id="WP_035976583.1">
    <property type="nucleotide sequence ID" value="NZ_BAAABQ010000030.1"/>
</dbReference>
<dbReference type="InterPro" id="IPR006311">
    <property type="entry name" value="TAT_signal"/>
</dbReference>
<feature type="domain" description="Amine oxidase" evidence="1">
    <location>
        <begin position="70"/>
        <end position="527"/>
    </location>
</feature>
<evidence type="ECO:0000313" key="3">
    <source>
        <dbReference type="Proteomes" id="UP000517916"/>
    </source>
</evidence>
<dbReference type="SUPFAM" id="SSF54373">
    <property type="entry name" value="FAD-linked reductases, C-terminal domain"/>
    <property type="match status" value="1"/>
</dbReference>
<accession>A0ABR6BMP3</accession>
<comment type="caution">
    <text evidence="2">The sequence shown here is derived from an EMBL/GenBank/DDBJ whole genome shotgun (WGS) entry which is preliminary data.</text>
</comment>
<dbReference type="PANTHER" id="PTHR10742">
    <property type="entry name" value="FLAVIN MONOAMINE OXIDASE"/>
    <property type="match status" value="1"/>
</dbReference>
<dbReference type="EC" id="1.4.3.4" evidence="2"/>
<organism evidence="2 3">
    <name type="scientific">Kutzneria viridogrisea</name>
    <dbReference type="NCBI Taxonomy" id="47990"/>
    <lineage>
        <taxon>Bacteria</taxon>
        <taxon>Bacillati</taxon>
        <taxon>Actinomycetota</taxon>
        <taxon>Actinomycetes</taxon>
        <taxon>Pseudonocardiales</taxon>
        <taxon>Pseudonocardiaceae</taxon>
        <taxon>Kutzneria</taxon>
    </lineage>
</organism>
<proteinExistence type="predicted"/>
<dbReference type="GO" id="GO:0097621">
    <property type="term" value="F:monoamine oxidase activity"/>
    <property type="evidence" value="ECO:0007669"/>
    <property type="project" value="UniProtKB-EC"/>
</dbReference>
<dbReference type="Gene3D" id="3.90.660.10">
    <property type="match status" value="1"/>
</dbReference>
<dbReference type="PROSITE" id="PS51318">
    <property type="entry name" value="TAT"/>
    <property type="match status" value="1"/>
</dbReference>
<evidence type="ECO:0000313" key="2">
    <source>
        <dbReference type="EMBL" id="MBA8928182.1"/>
    </source>
</evidence>
<dbReference type="Gene3D" id="3.50.50.60">
    <property type="entry name" value="FAD/NAD(P)-binding domain"/>
    <property type="match status" value="1"/>
</dbReference>
<dbReference type="EMBL" id="JACJID010000004">
    <property type="protein sequence ID" value="MBA8928182.1"/>
    <property type="molecule type" value="Genomic_DNA"/>
</dbReference>